<keyword evidence="3" id="KW-1185">Reference proteome</keyword>
<dbReference type="AlphaFoldDB" id="A0A060HEW2"/>
<proteinExistence type="predicted"/>
<sequence>MTTAARTGPAKKYITIGLSKNIRTSALSERTSRRILLYLAAYCVLGFYAFFTAMYHMADLAAGLDLDQSNPVASVALKIRASMDCRDYVAQTSDESCYSRWHV</sequence>
<evidence type="ECO:0000313" key="2">
    <source>
        <dbReference type="EMBL" id="AIC15209.1"/>
    </source>
</evidence>
<reference evidence="2 3" key="1">
    <citation type="journal article" date="2014" name="Int. J. Syst. Evol. Microbiol.">
        <title>Nitrososphaera viennensis gen. nov., sp. nov., an aerobic and mesophilic, ammonia-oxidizing archaeon from soil and a member of the archaeal phylum Thaumarchaeota.</title>
        <authorList>
            <person name="Stieglmeier M."/>
            <person name="Klingl A."/>
            <person name="Alves R.J."/>
            <person name="Rittmann S.K."/>
            <person name="Melcher M."/>
            <person name="Leisch N."/>
            <person name="Schleper C."/>
        </authorList>
    </citation>
    <scope>NUCLEOTIDE SEQUENCE [LARGE SCALE GENOMIC DNA]</scope>
    <source>
        <strain evidence="2">EN76</strain>
    </source>
</reference>
<name>A0A060HEW2_9ARCH</name>
<dbReference type="EMBL" id="CP007536">
    <property type="protein sequence ID" value="AIC15209.1"/>
    <property type="molecule type" value="Genomic_DNA"/>
</dbReference>
<dbReference type="HOGENOM" id="CLU_178221_0_0_2"/>
<dbReference type="Proteomes" id="UP000027093">
    <property type="component" value="Chromosome"/>
</dbReference>
<organism evidence="2 3">
    <name type="scientific">Nitrososphaera viennensis EN76</name>
    <dbReference type="NCBI Taxonomy" id="926571"/>
    <lineage>
        <taxon>Archaea</taxon>
        <taxon>Nitrososphaerota</taxon>
        <taxon>Nitrososphaeria</taxon>
        <taxon>Nitrososphaerales</taxon>
        <taxon>Nitrososphaeraceae</taxon>
        <taxon>Nitrososphaera</taxon>
    </lineage>
</organism>
<gene>
    <name evidence="2" type="ORF">NVIE_009810</name>
</gene>
<evidence type="ECO:0000256" key="1">
    <source>
        <dbReference type="SAM" id="Phobius"/>
    </source>
</evidence>
<keyword evidence="1" id="KW-0812">Transmembrane</keyword>
<keyword evidence="1" id="KW-1133">Transmembrane helix</keyword>
<evidence type="ECO:0000313" key="3">
    <source>
        <dbReference type="Proteomes" id="UP000027093"/>
    </source>
</evidence>
<dbReference type="STRING" id="926571.NVIE_009810"/>
<keyword evidence="1" id="KW-0472">Membrane</keyword>
<accession>A0A060HEW2</accession>
<feature type="transmembrane region" description="Helical" evidence="1">
    <location>
        <begin position="35"/>
        <end position="58"/>
    </location>
</feature>
<dbReference type="KEGG" id="nvn:NVIE_009810"/>
<protein>
    <submittedName>
        <fullName evidence="2">Uncharacterized protein</fullName>
    </submittedName>
</protein>